<evidence type="ECO:0000259" key="8">
    <source>
        <dbReference type="Pfam" id="PF17681"/>
    </source>
</evidence>
<evidence type="ECO:0000259" key="7">
    <source>
        <dbReference type="Pfam" id="PF04130"/>
    </source>
</evidence>
<dbReference type="Gene3D" id="1.20.120.1900">
    <property type="entry name" value="Gamma-tubulin complex, C-terminal domain"/>
    <property type="match status" value="2"/>
</dbReference>
<feature type="domain" description="Gamma tubulin complex component C-terminal" evidence="7">
    <location>
        <begin position="658"/>
        <end position="806"/>
    </location>
</feature>
<dbReference type="GO" id="GO:0005874">
    <property type="term" value="C:microtubule"/>
    <property type="evidence" value="ECO:0007669"/>
    <property type="project" value="UniProtKB-KW"/>
</dbReference>
<dbReference type="GO" id="GO:0051321">
    <property type="term" value="P:meiotic cell cycle"/>
    <property type="evidence" value="ECO:0007669"/>
    <property type="project" value="TreeGrafter"/>
</dbReference>
<evidence type="ECO:0000256" key="4">
    <source>
        <dbReference type="ARBA" id="ARBA00022701"/>
    </source>
</evidence>
<gene>
    <name evidence="9" type="primary">PLEST010111</name>
    <name evidence="9" type="ORF">PLESTB_001288900</name>
</gene>
<feature type="region of interest" description="Disordered" evidence="6">
    <location>
        <begin position="970"/>
        <end position="1008"/>
    </location>
</feature>
<dbReference type="PANTHER" id="PTHR19302">
    <property type="entry name" value="GAMMA TUBULIN COMPLEX PROTEIN"/>
    <property type="match status" value="1"/>
</dbReference>
<organism evidence="9 10">
    <name type="scientific">Pleodorina starrii</name>
    <dbReference type="NCBI Taxonomy" id="330485"/>
    <lineage>
        <taxon>Eukaryota</taxon>
        <taxon>Viridiplantae</taxon>
        <taxon>Chlorophyta</taxon>
        <taxon>core chlorophytes</taxon>
        <taxon>Chlorophyceae</taxon>
        <taxon>CS clade</taxon>
        <taxon>Chlamydomonadales</taxon>
        <taxon>Volvocaceae</taxon>
        <taxon>Pleodorina</taxon>
    </lineage>
</organism>
<dbReference type="InterPro" id="IPR007259">
    <property type="entry name" value="GCP"/>
</dbReference>
<dbReference type="InterPro" id="IPR042241">
    <property type="entry name" value="GCP_C_sf"/>
</dbReference>
<dbReference type="GO" id="GO:0000922">
    <property type="term" value="C:spindle pole"/>
    <property type="evidence" value="ECO:0007669"/>
    <property type="project" value="InterPro"/>
</dbReference>
<accession>A0A9W6F6V7</accession>
<dbReference type="OrthoDB" id="5860513at2759"/>
<keyword evidence="10" id="KW-1185">Reference proteome</keyword>
<dbReference type="GO" id="GO:0043015">
    <property type="term" value="F:gamma-tubulin binding"/>
    <property type="evidence" value="ECO:0007669"/>
    <property type="project" value="InterPro"/>
</dbReference>
<evidence type="ECO:0000256" key="5">
    <source>
        <dbReference type="ARBA" id="ARBA00023212"/>
    </source>
</evidence>
<keyword evidence="5" id="KW-0206">Cytoskeleton</keyword>
<evidence type="ECO:0000313" key="9">
    <source>
        <dbReference type="EMBL" id="GLC57916.1"/>
    </source>
</evidence>
<dbReference type="GO" id="GO:0007020">
    <property type="term" value="P:microtubule nucleation"/>
    <property type="evidence" value="ECO:0007669"/>
    <property type="project" value="InterPro"/>
</dbReference>
<evidence type="ECO:0000256" key="6">
    <source>
        <dbReference type="SAM" id="MobiDB-lite"/>
    </source>
</evidence>
<dbReference type="EMBL" id="BRXU01000020">
    <property type="protein sequence ID" value="GLC57916.1"/>
    <property type="molecule type" value="Genomic_DNA"/>
</dbReference>
<sequence length="1172" mass="118850">MAAQADVPGLLSRLSAASLLSSGVPEDEVRQRQVYLLKMMAGILGSNAYQRNGLEGGGDDMALLHSFQRKELEAAGADKAKIDKFNELCNRLSPGGGRPGLAPRLRTSLLVLLRQLHRAGRDQQLSGGGATGRIAPTFSLTPAVSRGGLPATYVPAPLGLQQLQQLQQQQSALLQPQQSQRAAAYPPRPASVASYAGSASGAGVLRPTSVITPSEMGDDPALMLSTEASRTSLMGTHGGGSGGGGGGGDSDILFRGASLAAMPGGGLAGDPPMAGAGAYMPATTEAFLVRDVLYAAQGVRGRLVEWFPGPPGGGAARDLMSGFRPNTATAAGLAPGTAMLLDRLTELGWLFRRVREHISACTGAGQASVRQALGAALVAEMGDYYRLLAVLEAQAIGGQIPTQGDTADASNGGGGGVLGGGGGSGGGQYLTLIRLQCWLSEPLRRMRLLAGVGDAAEGLEGGALAGAVYEYSRHGDPFVAANAAKLLQQVCVPLYGIIRRWVLEGELDDHYNEFFVVQHAAAAAVNAAFAAAASGGTAAGAAVLGVPPTLDLWRQSYGLDESRLPPFIGPSLAQRILRAGKAIHYLNLACGDRGWVQQRAEAWAREPPAAAAAASAAAATAAAASATGELAALEGLVSAAVRSVDERLLTVIWRHHRLRAHFAAIRRFLLLGQGDWVTAFMDLAQRELDKPASDVSEVQLNSCLRQALTATNVLGGGGSGGALAHRGMQATAAGLGTFGGPFAAGEAAAAAAAGAGGGGGAGEYDADEDVAAMGLLAERLRVKKERAAGAGETGWDVFSLYYNPAAGLPAAAVTAAGAGLGAGIGATATPIGATSGGPLSALFTPAVLLSYNRLARLLWQLKRAEHALSAAWKAAACGLQRMVDKMGADGFLVQPVLAMLLRLRFEMSHFATNLQYYIQFEVMEASWQEFYSRATSCDDLDSLIDAHEAHLATLLRKAFLAHEGPSLGPGAGAGPGAAGGPGGGRGGGGSNNSSAEGTPGGAAAAEAGGGVGGPSLAALRRALQDALSNMVTLRSVAARLEELVAGGARLLATRAQQAKARMARGGWGSSSCGGGGAAAGAAAGGSGGGGLPGLGSVEPPIPPAALADVRQTLAELFAQHQRAVAEFTENLPEEAQDDVRFLLARLDFSAKGVQAAMSGLPSGALGAILGAM</sequence>
<comment type="similarity">
    <text evidence="2">Belongs to the TUBGCP family.</text>
</comment>
<comment type="subcellular location">
    <subcellularLocation>
        <location evidence="1">Cytoplasm</location>
        <location evidence="1">Cytoskeleton</location>
    </subcellularLocation>
</comment>
<evidence type="ECO:0000256" key="2">
    <source>
        <dbReference type="ARBA" id="ARBA00010337"/>
    </source>
</evidence>
<evidence type="ECO:0008006" key="11">
    <source>
        <dbReference type="Google" id="ProtNLM"/>
    </source>
</evidence>
<dbReference type="AlphaFoldDB" id="A0A9W6F6V7"/>
<dbReference type="InterPro" id="IPR040457">
    <property type="entry name" value="GCP_C"/>
</dbReference>
<name>A0A9W6F6V7_9CHLO</name>
<evidence type="ECO:0000313" key="10">
    <source>
        <dbReference type="Proteomes" id="UP001165080"/>
    </source>
</evidence>
<dbReference type="GO" id="GO:0000278">
    <property type="term" value="P:mitotic cell cycle"/>
    <property type="evidence" value="ECO:0007669"/>
    <property type="project" value="TreeGrafter"/>
</dbReference>
<keyword evidence="4" id="KW-0493">Microtubule</keyword>
<feature type="domain" description="Gamma tubulin complex component protein N-terminal" evidence="8">
    <location>
        <begin position="289"/>
        <end position="652"/>
    </location>
</feature>
<dbReference type="Pfam" id="PF17681">
    <property type="entry name" value="GCP_N_terminal"/>
    <property type="match status" value="1"/>
</dbReference>
<keyword evidence="3" id="KW-0963">Cytoplasm</keyword>
<feature type="compositionally biased region" description="Gly residues" evidence="6">
    <location>
        <begin position="970"/>
        <end position="990"/>
    </location>
</feature>
<dbReference type="GO" id="GO:0051011">
    <property type="term" value="F:microtubule minus-end binding"/>
    <property type="evidence" value="ECO:0007669"/>
    <property type="project" value="TreeGrafter"/>
</dbReference>
<dbReference type="InterPro" id="IPR041470">
    <property type="entry name" value="GCP_N"/>
</dbReference>
<feature type="compositionally biased region" description="Low complexity" evidence="6">
    <location>
        <begin position="994"/>
        <end position="1006"/>
    </location>
</feature>
<feature type="domain" description="Gamma tubulin complex component C-terminal" evidence="7">
    <location>
        <begin position="837"/>
        <end position="962"/>
    </location>
</feature>
<dbReference type="GO" id="GO:0031122">
    <property type="term" value="P:cytoplasmic microtubule organization"/>
    <property type="evidence" value="ECO:0007669"/>
    <property type="project" value="TreeGrafter"/>
</dbReference>
<dbReference type="Proteomes" id="UP001165080">
    <property type="component" value="Unassembled WGS sequence"/>
</dbReference>
<dbReference type="GO" id="GO:0000930">
    <property type="term" value="C:gamma-tubulin complex"/>
    <property type="evidence" value="ECO:0007669"/>
    <property type="project" value="TreeGrafter"/>
</dbReference>
<comment type="caution">
    <text evidence="9">The sequence shown here is derived from an EMBL/GenBank/DDBJ whole genome shotgun (WGS) entry which is preliminary data.</text>
</comment>
<proteinExistence type="inferred from homology"/>
<evidence type="ECO:0000256" key="3">
    <source>
        <dbReference type="ARBA" id="ARBA00022490"/>
    </source>
</evidence>
<dbReference type="Pfam" id="PF04130">
    <property type="entry name" value="GCP_C_terminal"/>
    <property type="match status" value="2"/>
</dbReference>
<evidence type="ECO:0000256" key="1">
    <source>
        <dbReference type="ARBA" id="ARBA00004245"/>
    </source>
</evidence>
<dbReference type="PANTHER" id="PTHR19302:SF14">
    <property type="entry name" value="GAMMA-TUBULIN COMPLEX COMPONENT 3"/>
    <property type="match status" value="1"/>
</dbReference>
<dbReference type="GO" id="GO:0051225">
    <property type="term" value="P:spindle assembly"/>
    <property type="evidence" value="ECO:0007669"/>
    <property type="project" value="TreeGrafter"/>
</dbReference>
<reference evidence="9 10" key="1">
    <citation type="journal article" date="2023" name="Commun. Biol.">
        <title>Reorganization of the ancestral sex-determining regions during the evolution of trioecy in Pleodorina starrii.</title>
        <authorList>
            <person name="Takahashi K."/>
            <person name="Suzuki S."/>
            <person name="Kawai-Toyooka H."/>
            <person name="Yamamoto K."/>
            <person name="Hamaji T."/>
            <person name="Ootsuki R."/>
            <person name="Yamaguchi H."/>
            <person name="Kawachi M."/>
            <person name="Higashiyama T."/>
            <person name="Nozaki H."/>
        </authorList>
    </citation>
    <scope>NUCLEOTIDE SEQUENCE [LARGE SCALE GENOMIC DNA]</scope>
    <source>
        <strain evidence="9 10">NIES-4479</strain>
    </source>
</reference>
<protein>
    <recommendedName>
        <fullName evidence="11">Gamma-tubulin complex component</fullName>
    </recommendedName>
</protein>